<evidence type="ECO:0000313" key="1">
    <source>
        <dbReference type="EMBL" id="ESU39176.1"/>
    </source>
</evidence>
<dbReference type="Proteomes" id="UP000018320">
    <property type="component" value="Unassembled WGS sequence"/>
</dbReference>
<evidence type="ECO:0000313" key="2">
    <source>
        <dbReference type="Proteomes" id="UP000018320"/>
    </source>
</evidence>
<comment type="caution">
    <text evidence="1">The sequence shown here is derived from an EMBL/GenBank/DDBJ whole genome shotgun (WGS) entry which is preliminary data.</text>
</comment>
<dbReference type="VEuPathDB" id="GiardiaDB:GL50581_4233"/>
<dbReference type="VEuPathDB" id="GiardiaDB:GL50803_0016647"/>
<protein>
    <submittedName>
        <fullName evidence="1">Uncharacterized protein</fullName>
    </submittedName>
</protein>
<accession>V6TKC0</accession>
<proteinExistence type="predicted"/>
<reference evidence="2" key="1">
    <citation type="submission" date="2012-02" db="EMBL/GenBank/DDBJ databases">
        <title>Genome sequencing of Giardia lamblia Genotypes A2 and B isolates (DH and GS) and comparative analysis with the genomes of Genotypes A1 and E (WB and Pig).</title>
        <authorList>
            <person name="Adam R."/>
            <person name="Dahlstrom E."/>
            <person name="Martens C."/>
            <person name="Bruno D."/>
            <person name="Barbian K."/>
            <person name="Porcella S.F."/>
            <person name="Nash T."/>
        </authorList>
    </citation>
    <scope>NUCLEOTIDE SEQUENCE</scope>
    <source>
        <strain evidence="2">DH</strain>
    </source>
</reference>
<reference evidence="1 2" key="2">
    <citation type="journal article" date="2013" name="Genome Biol. Evol.">
        <title>Genome sequencing of Giardia lamblia genotypes A2 and B isolates (DH and GS) and comparative analysis with the genomes of genotypes A1 and E (WB and Pig).</title>
        <authorList>
            <person name="Adam R.D."/>
            <person name="Dahlstrom E.W."/>
            <person name="Martens C.A."/>
            <person name="Bruno D.P."/>
            <person name="Barbian K.D."/>
            <person name="Ricklefs S.M."/>
            <person name="Hernandez M.M."/>
            <person name="Narla N.P."/>
            <person name="Patel R.B."/>
            <person name="Porcella S.F."/>
            <person name="Nash T.E."/>
        </authorList>
    </citation>
    <scope>NUCLEOTIDE SEQUENCE [LARGE SCALE GENOMIC DNA]</scope>
    <source>
        <strain evidence="1 2">DH</strain>
    </source>
</reference>
<dbReference type="VEuPathDB" id="GiardiaDB:DHA2_150088"/>
<gene>
    <name evidence="1" type="ORF">DHA2_150088</name>
</gene>
<dbReference type="VEuPathDB" id="GiardiaDB:QR46_3613"/>
<name>V6TKC0_GIAIN</name>
<sequence>VPKCLCDFKTMKAESLPSRLAAEKKLVVALGNTMKCLQDTSRSFGALARALHCMASTEPLDYRSLALNGAANARHFEDLFSEIAISLNAGRLAFLQISKSVIKRAMAGFKTATKLHGTASAEQASEIISTCTDFEEEHIRALRSCFEGLARLAKATGQSALSAEYLTIASGFRPESAKAITLNRYRGLVGEANTVNRANTLILDRPSEKHDESIMSTGEYIFNSQDRGKKYQASSAIGVNTDLRQNQHLSAGHRARVFQVPT</sequence>
<organism evidence="1 2">
    <name type="scientific">Giardia intestinalis</name>
    <name type="common">Giardia lamblia</name>
    <dbReference type="NCBI Taxonomy" id="5741"/>
    <lineage>
        <taxon>Eukaryota</taxon>
        <taxon>Metamonada</taxon>
        <taxon>Diplomonadida</taxon>
        <taxon>Hexamitidae</taxon>
        <taxon>Giardiinae</taxon>
        <taxon>Giardia</taxon>
    </lineage>
</organism>
<dbReference type="EMBL" id="AHGT01000005">
    <property type="protein sequence ID" value="ESU39176.1"/>
    <property type="molecule type" value="Genomic_DNA"/>
</dbReference>
<feature type="non-terminal residue" evidence="1">
    <location>
        <position position="1"/>
    </location>
</feature>
<dbReference type="AlphaFoldDB" id="V6TKC0"/>